<gene>
    <name evidence="14" type="ORF">CBRE1094_LOCUS3449</name>
</gene>
<dbReference type="AlphaFoldDB" id="A0A7S2FMG0"/>
<dbReference type="PRINTS" id="PR00984">
    <property type="entry name" value="TRNASYNTHILE"/>
</dbReference>
<evidence type="ECO:0000259" key="12">
    <source>
        <dbReference type="Pfam" id="PF00133"/>
    </source>
</evidence>
<dbReference type="SUPFAM" id="SSF50677">
    <property type="entry name" value="ValRS/IleRS/LeuRS editing domain"/>
    <property type="match status" value="1"/>
</dbReference>
<evidence type="ECO:0000313" key="14">
    <source>
        <dbReference type="EMBL" id="CAD9404224.1"/>
    </source>
</evidence>
<name>A0A7S2FMG0_9EUKA</name>
<dbReference type="InterPro" id="IPR014729">
    <property type="entry name" value="Rossmann-like_a/b/a_fold"/>
</dbReference>
<dbReference type="InterPro" id="IPR009080">
    <property type="entry name" value="tRNAsynth_Ia_anticodon-bd"/>
</dbReference>
<dbReference type="GO" id="GO:0005737">
    <property type="term" value="C:cytoplasm"/>
    <property type="evidence" value="ECO:0007669"/>
    <property type="project" value="UniProtKB-SubCell"/>
</dbReference>
<dbReference type="Gene3D" id="3.90.740.10">
    <property type="entry name" value="Valyl/Leucyl/Isoleucyl-tRNA synthetase, editing domain"/>
    <property type="match status" value="1"/>
</dbReference>
<dbReference type="Pfam" id="PF08264">
    <property type="entry name" value="Anticodon_1"/>
    <property type="match status" value="1"/>
</dbReference>
<evidence type="ECO:0000256" key="7">
    <source>
        <dbReference type="ARBA" id="ARBA00022840"/>
    </source>
</evidence>
<evidence type="ECO:0000256" key="4">
    <source>
        <dbReference type="ARBA" id="ARBA00022490"/>
    </source>
</evidence>
<dbReference type="GO" id="GO:0000049">
    <property type="term" value="F:tRNA binding"/>
    <property type="evidence" value="ECO:0007669"/>
    <property type="project" value="InterPro"/>
</dbReference>
<dbReference type="InterPro" id="IPR013155">
    <property type="entry name" value="M/V/L/I-tRNA-synth_anticd-bd"/>
</dbReference>
<reference evidence="14" key="1">
    <citation type="submission" date="2021-01" db="EMBL/GenBank/DDBJ databases">
        <authorList>
            <person name="Corre E."/>
            <person name="Pelletier E."/>
            <person name="Niang G."/>
            <person name="Scheremetjew M."/>
            <person name="Finn R."/>
            <person name="Kale V."/>
            <person name="Holt S."/>
            <person name="Cochrane G."/>
            <person name="Meng A."/>
            <person name="Brown T."/>
            <person name="Cohen L."/>
        </authorList>
    </citation>
    <scope>NUCLEOTIDE SEQUENCE</scope>
    <source>
        <strain evidence="14">UTEX LB 985</strain>
    </source>
</reference>
<dbReference type="InterPro" id="IPR009008">
    <property type="entry name" value="Val/Leu/Ile-tRNA-synth_edit"/>
</dbReference>
<accession>A0A7S2FMG0</accession>
<keyword evidence="8" id="KW-0648">Protein biosynthesis</keyword>
<feature type="domain" description="Methionyl/Valyl/Leucyl/Isoleucyl-tRNA synthetase anticodon-binding" evidence="13">
    <location>
        <begin position="549"/>
        <end position="702"/>
    </location>
</feature>
<dbReference type="SUPFAM" id="SSF52374">
    <property type="entry name" value="Nucleotidylyl transferase"/>
    <property type="match status" value="1"/>
</dbReference>
<evidence type="ECO:0000256" key="1">
    <source>
        <dbReference type="ARBA" id="ARBA00004496"/>
    </source>
</evidence>
<dbReference type="SUPFAM" id="SSF47323">
    <property type="entry name" value="Anticodon-binding domain of a subclass of class I aminoacyl-tRNA synthetases"/>
    <property type="match status" value="1"/>
</dbReference>
<dbReference type="CDD" id="cd07961">
    <property type="entry name" value="Anticodon_Ia_Ile_ABEc"/>
    <property type="match status" value="1"/>
</dbReference>
<evidence type="ECO:0000256" key="10">
    <source>
        <dbReference type="ARBA" id="ARBA00032665"/>
    </source>
</evidence>
<evidence type="ECO:0000256" key="5">
    <source>
        <dbReference type="ARBA" id="ARBA00022598"/>
    </source>
</evidence>
<dbReference type="NCBIfam" id="TIGR00392">
    <property type="entry name" value="ileS"/>
    <property type="match status" value="1"/>
</dbReference>
<dbReference type="FunFam" id="1.10.730.10:FF:000004">
    <property type="entry name" value="Isoleucyl-tRNA synthetase, cytoplasmic"/>
    <property type="match status" value="1"/>
</dbReference>
<comment type="similarity">
    <text evidence="2">Belongs to the class-I aminoacyl-tRNA synthetase family.</text>
</comment>
<dbReference type="Gene3D" id="3.40.50.620">
    <property type="entry name" value="HUPs"/>
    <property type="match status" value="1"/>
</dbReference>
<dbReference type="InterPro" id="IPR033709">
    <property type="entry name" value="Anticodon_Ile_ABEc"/>
</dbReference>
<comment type="subcellular location">
    <subcellularLocation>
        <location evidence="1">Cytoplasm</location>
    </subcellularLocation>
</comment>
<keyword evidence="7" id="KW-0067">ATP-binding</keyword>
<dbReference type="InterPro" id="IPR002300">
    <property type="entry name" value="aa-tRNA-synth_Ia"/>
</dbReference>
<sequence length="1017" mass="113978">MESVWWVFGQLHEKGLVYRGFKVMPYSCACNTPLSNFEVQQNYKEVDDPAVVCAFPLLDEPNTKFVAWTTTPWTLPSNLALCVNPALEYIRIKETESGTEYILLAARLVQLYPDLGNPKKKKEAEKKFTEVARFPGSELAGKQYSPPFAYFEAHRKTGCFQVITGDFVTSDAGTGIVHCAPAFGEEDYKACLANGVIRKGDPLVCPLDANGRFTDEVPEFKGRFVKDADKDIIKLLKSNGRLVNAGQIKHQYPFCWRSDTPLIYRAVPGTFVNVESLRDRLLANNAQTYWVPAFVKEKRFHNWLENARDWAISRNRFWGTPIPMWMSEDGEEVVIISSVKELEERSGVSPITDLHRESIDHLTIPSKKGKGTLKRVDEVFDCWFESGSMPYAQAHYPFEDKNGFEASFPADFIAEGIDQTRGWFYTLMVLSTALFDKPAFKNLICNGLVLAEDGRKMSKRLKNYPDPQHILSSYGADALRLYLINSPVVRAEDLRFSEAGVKQVLNDVFLRWYNGYRLFIQSANTLELTSGTPFKRDLQCALSSRNTMDRWILAMTHSLLRFTRTEMDAYRLYTVVPRLVNTIEQLSNTYIRMNKARFGGEGGAEDRAHSLCTLYEVLLLMCKLMAPLTPFFTELTWQNLVKAMPEGDPERLESVHFGMIPEVNESAIDEQIETDMAIFHEVIMAGRTMRERHNLKMRTPLPDAIVLHMHRPALESIQRVEPYVLEELNVRSVVTHLVSDKPELVRFKCVPNHSALGKRFGKEYKTVQVQIAKLGHDELAGFMKKGSIEVGGHAFSAEDIKVSLEYAGDLGERDAMVLEDGGGVVLLSKKPTADMLEEATAREVCAKVQKLRKDAGLQKSDEVEVGFECASENLSRLLLTSSKYVAGRIGKPLLPISKLPGLAVPLLPKREAKVGVQTIGEGGAIEASEETISFSLCRACVFFNDTKLTALCSDPKVADGVVSYVHGKDYSRLKGELAASSGTLSIRMDGQQVTIKQGEHFYLNSVDAIQGGAVSLC</sequence>
<dbReference type="GO" id="GO:0004822">
    <property type="term" value="F:isoleucine-tRNA ligase activity"/>
    <property type="evidence" value="ECO:0007669"/>
    <property type="project" value="UniProtKB-EC"/>
</dbReference>
<comment type="catalytic activity">
    <reaction evidence="11">
        <text>tRNA(Ile) + L-isoleucine + ATP = L-isoleucyl-tRNA(Ile) + AMP + diphosphate</text>
        <dbReference type="Rhea" id="RHEA:11060"/>
        <dbReference type="Rhea" id="RHEA-COMP:9666"/>
        <dbReference type="Rhea" id="RHEA-COMP:9695"/>
        <dbReference type="ChEBI" id="CHEBI:30616"/>
        <dbReference type="ChEBI" id="CHEBI:33019"/>
        <dbReference type="ChEBI" id="CHEBI:58045"/>
        <dbReference type="ChEBI" id="CHEBI:78442"/>
        <dbReference type="ChEBI" id="CHEBI:78528"/>
        <dbReference type="ChEBI" id="CHEBI:456215"/>
        <dbReference type="EC" id="6.1.1.5"/>
    </reaction>
</comment>
<dbReference type="FunFam" id="3.40.50.620:FF:000050">
    <property type="entry name" value="Isoleucyl-tRNA synthetase,cytoplasmic"/>
    <property type="match status" value="1"/>
</dbReference>
<dbReference type="PANTHER" id="PTHR42780:SF1">
    <property type="entry name" value="ISOLEUCINE--TRNA LIGASE, CYTOPLASMIC"/>
    <property type="match status" value="1"/>
</dbReference>
<dbReference type="GO" id="GO:0005524">
    <property type="term" value="F:ATP binding"/>
    <property type="evidence" value="ECO:0007669"/>
    <property type="project" value="UniProtKB-KW"/>
</dbReference>
<dbReference type="GO" id="GO:0006428">
    <property type="term" value="P:isoleucyl-tRNA aminoacylation"/>
    <property type="evidence" value="ECO:0007669"/>
    <property type="project" value="InterPro"/>
</dbReference>
<keyword evidence="4" id="KW-0963">Cytoplasm</keyword>
<keyword evidence="5" id="KW-0436">Ligase</keyword>
<dbReference type="InterPro" id="IPR023586">
    <property type="entry name" value="Ile-tRNA-ligase_type2"/>
</dbReference>
<proteinExistence type="inferred from homology"/>
<dbReference type="GO" id="GO:0002161">
    <property type="term" value="F:aminoacyl-tRNA deacylase activity"/>
    <property type="evidence" value="ECO:0007669"/>
    <property type="project" value="InterPro"/>
</dbReference>
<keyword evidence="6" id="KW-0547">Nucleotide-binding</keyword>
<protein>
    <recommendedName>
        <fullName evidence="3">isoleucine--tRNA ligase</fullName>
        <ecNumber evidence="3">6.1.1.5</ecNumber>
    </recommendedName>
    <alternativeName>
        <fullName evidence="10">Isoleucyl-tRNA synthetase</fullName>
    </alternativeName>
</protein>
<evidence type="ECO:0000256" key="9">
    <source>
        <dbReference type="ARBA" id="ARBA00023146"/>
    </source>
</evidence>
<dbReference type="CDD" id="cd00818">
    <property type="entry name" value="IleRS_core"/>
    <property type="match status" value="1"/>
</dbReference>
<dbReference type="EC" id="6.1.1.5" evidence="3"/>
<dbReference type="Gene3D" id="1.10.730.10">
    <property type="entry name" value="Isoleucyl-tRNA Synthetase, Domain 1"/>
    <property type="match status" value="1"/>
</dbReference>
<evidence type="ECO:0000256" key="3">
    <source>
        <dbReference type="ARBA" id="ARBA00013165"/>
    </source>
</evidence>
<evidence type="ECO:0000256" key="11">
    <source>
        <dbReference type="ARBA" id="ARBA00048359"/>
    </source>
</evidence>
<evidence type="ECO:0000256" key="6">
    <source>
        <dbReference type="ARBA" id="ARBA00022741"/>
    </source>
</evidence>
<keyword evidence="9" id="KW-0030">Aminoacyl-tRNA synthetase</keyword>
<feature type="domain" description="Aminoacyl-tRNA synthetase class Ia" evidence="12">
    <location>
        <begin position="1"/>
        <end position="494"/>
    </location>
</feature>
<evidence type="ECO:0000259" key="13">
    <source>
        <dbReference type="Pfam" id="PF08264"/>
    </source>
</evidence>
<organism evidence="14">
    <name type="scientific">Haptolina brevifila</name>
    <dbReference type="NCBI Taxonomy" id="156173"/>
    <lineage>
        <taxon>Eukaryota</taxon>
        <taxon>Haptista</taxon>
        <taxon>Haptophyta</taxon>
        <taxon>Prymnesiophyceae</taxon>
        <taxon>Prymnesiales</taxon>
        <taxon>Prymnesiaceae</taxon>
        <taxon>Haptolina</taxon>
    </lineage>
</organism>
<dbReference type="PANTHER" id="PTHR42780">
    <property type="entry name" value="SOLEUCYL-TRNA SYNTHETASE"/>
    <property type="match status" value="1"/>
</dbReference>
<evidence type="ECO:0000256" key="8">
    <source>
        <dbReference type="ARBA" id="ARBA00022917"/>
    </source>
</evidence>
<dbReference type="Pfam" id="PF19302">
    <property type="entry name" value="DUF5915"/>
    <property type="match status" value="1"/>
</dbReference>
<dbReference type="Pfam" id="PF00133">
    <property type="entry name" value="tRNA-synt_1"/>
    <property type="match status" value="1"/>
</dbReference>
<evidence type="ECO:0000256" key="2">
    <source>
        <dbReference type="ARBA" id="ARBA00005594"/>
    </source>
</evidence>
<dbReference type="EMBL" id="HBGU01006297">
    <property type="protein sequence ID" value="CAD9404224.1"/>
    <property type="molecule type" value="Transcribed_RNA"/>
</dbReference>
<dbReference type="InterPro" id="IPR002301">
    <property type="entry name" value="Ile-tRNA-ligase"/>
</dbReference>